<proteinExistence type="inferred from homology"/>
<dbReference type="PROSITE" id="PS51375">
    <property type="entry name" value="PPR"/>
    <property type="match status" value="9"/>
</dbReference>
<name>A0AAW1K5N6_SAPOF</name>
<dbReference type="InterPro" id="IPR050667">
    <property type="entry name" value="PPR-containing_protein"/>
</dbReference>
<feature type="repeat" description="PPR" evidence="3">
    <location>
        <begin position="185"/>
        <end position="215"/>
    </location>
</feature>
<feature type="repeat" description="PPR" evidence="3">
    <location>
        <begin position="224"/>
        <end position="258"/>
    </location>
</feature>
<gene>
    <name evidence="4" type="ORF">RND81_06G041200</name>
</gene>
<keyword evidence="5" id="KW-1185">Reference proteome</keyword>
<dbReference type="Pfam" id="PF12854">
    <property type="entry name" value="PPR_1"/>
    <property type="match status" value="1"/>
</dbReference>
<evidence type="ECO:0000256" key="2">
    <source>
        <dbReference type="ARBA" id="ARBA00022737"/>
    </source>
</evidence>
<keyword evidence="2" id="KW-0677">Repeat</keyword>
<evidence type="ECO:0000256" key="1">
    <source>
        <dbReference type="ARBA" id="ARBA00007626"/>
    </source>
</evidence>
<reference evidence="4 5" key="1">
    <citation type="submission" date="2024-03" db="EMBL/GenBank/DDBJ databases">
        <title>WGS assembly of Saponaria officinalis var. Norfolk2.</title>
        <authorList>
            <person name="Jenkins J."/>
            <person name="Shu S."/>
            <person name="Grimwood J."/>
            <person name="Barry K."/>
            <person name="Goodstein D."/>
            <person name="Schmutz J."/>
            <person name="Leebens-Mack J."/>
            <person name="Osbourn A."/>
        </authorList>
    </citation>
    <scope>NUCLEOTIDE SEQUENCE [LARGE SCALE GENOMIC DNA]</scope>
    <source>
        <strain evidence="5">cv. Norfolk2</strain>
        <strain evidence="4">JIC</strain>
        <tissue evidence="4">Leaf</tissue>
    </source>
</reference>
<dbReference type="InterPro" id="IPR002885">
    <property type="entry name" value="PPR_rpt"/>
</dbReference>
<dbReference type="Pfam" id="PF01535">
    <property type="entry name" value="PPR"/>
    <property type="match status" value="3"/>
</dbReference>
<evidence type="ECO:0008006" key="6">
    <source>
        <dbReference type="Google" id="ProtNLM"/>
    </source>
</evidence>
<dbReference type="Gene3D" id="1.25.40.10">
    <property type="entry name" value="Tetratricopeptide repeat domain"/>
    <property type="match status" value="5"/>
</dbReference>
<feature type="repeat" description="PPR" evidence="3">
    <location>
        <begin position="44"/>
        <end position="78"/>
    </location>
</feature>
<dbReference type="Pfam" id="PF13041">
    <property type="entry name" value="PPR_2"/>
    <property type="match status" value="2"/>
</dbReference>
<evidence type="ECO:0000313" key="5">
    <source>
        <dbReference type="Proteomes" id="UP001443914"/>
    </source>
</evidence>
<comment type="similarity">
    <text evidence="1">Belongs to the PPR family. P subfamily.</text>
</comment>
<dbReference type="PANTHER" id="PTHR47939">
    <property type="entry name" value="MEMBRANE-ASSOCIATED SALT-INDUCIBLE PROTEIN-LIKE"/>
    <property type="match status" value="1"/>
</dbReference>
<sequence length="503" mass="56669">MVVRWPRLLNPTQLSQIIRQQKNPLTALEIFNEAKTRFPNYRHNGAVYATMINILGTTGRFYEMKQIIEEMKADSCECKDAVFAGIFKIYAKAGLLNDAVSLYQSLPQFNCVNWTAAYNTLLQIMLKESKLENFCSLLLEQSHGWAIKSRLGSLNMLMDALCQINRSDLALQVFQEMNHHCCFPDRESYKILMTGLCREGRLDEATHLLYAMLWRISQKGCGEDIVIYRTLLNALCDNGQVSEALDILGKVLRKGLKAPKSRSKIIDLDQFRDTDDLERAKLMINKALVKGAIPSSTSYTSVATDLYLEGKISGANEVVDEMLKRGFRPSLRLYEAKVTALCKDGRADEAGTVIKDEMLKNNCVPNSRVYSIVVKGFCNHSKSDLALRFLEMMEKQKGAAPDKDTLGVIVDGLCRDGRFVEASKITEKMLSKSCWPGTETFSALIRGLCSTGRIYEAVVWLEEMISQAKLPDSSVWSVLVASVCCNEPQFRHRVDVIDLLRNC</sequence>
<feature type="repeat" description="PPR" evidence="3">
    <location>
        <begin position="402"/>
        <end position="436"/>
    </location>
</feature>
<dbReference type="InterPro" id="IPR011990">
    <property type="entry name" value="TPR-like_helical_dom_sf"/>
</dbReference>
<dbReference type="EMBL" id="JBDFQZ010000006">
    <property type="protein sequence ID" value="KAK9713631.1"/>
    <property type="molecule type" value="Genomic_DNA"/>
</dbReference>
<accession>A0AAW1K5N6</accession>
<dbReference type="NCBIfam" id="TIGR00756">
    <property type="entry name" value="PPR"/>
    <property type="match status" value="8"/>
</dbReference>
<dbReference type="EMBL" id="JBDFQZ010000006">
    <property type="protein sequence ID" value="KAK9713632.1"/>
    <property type="molecule type" value="Genomic_DNA"/>
</dbReference>
<feature type="repeat" description="PPR" evidence="3">
    <location>
        <begin position="330"/>
        <end position="365"/>
    </location>
</feature>
<dbReference type="Proteomes" id="UP001443914">
    <property type="component" value="Unassembled WGS sequence"/>
</dbReference>
<feature type="repeat" description="PPR" evidence="3">
    <location>
        <begin position="437"/>
        <end position="471"/>
    </location>
</feature>
<comment type="caution">
    <text evidence="4">The sequence shown here is derived from an EMBL/GenBank/DDBJ whole genome shotgun (WGS) entry which is preliminary data.</text>
</comment>
<dbReference type="AlphaFoldDB" id="A0AAW1K5N6"/>
<organism evidence="4 5">
    <name type="scientific">Saponaria officinalis</name>
    <name type="common">Common soapwort</name>
    <name type="synonym">Lychnis saponaria</name>
    <dbReference type="NCBI Taxonomy" id="3572"/>
    <lineage>
        <taxon>Eukaryota</taxon>
        <taxon>Viridiplantae</taxon>
        <taxon>Streptophyta</taxon>
        <taxon>Embryophyta</taxon>
        <taxon>Tracheophyta</taxon>
        <taxon>Spermatophyta</taxon>
        <taxon>Magnoliopsida</taxon>
        <taxon>eudicotyledons</taxon>
        <taxon>Gunneridae</taxon>
        <taxon>Pentapetalae</taxon>
        <taxon>Caryophyllales</taxon>
        <taxon>Caryophyllaceae</taxon>
        <taxon>Caryophylleae</taxon>
        <taxon>Saponaria</taxon>
    </lineage>
</organism>
<feature type="repeat" description="PPR" evidence="3">
    <location>
        <begin position="366"/>
        <end position="400"/>
    </location>
</feature>
<feature type="repeat" description="PPR" evidence="3">
    <location>
        <begin position="295"/>
        <end position="329"/>
    </location>
</feature>
<evidence type="ECO:0000313" key="4">
    <source>
        <dbReference type="EMBL" id="KAK9713631.1"/>
    </source>
</evidence>
<evidence type="ECO:0000256" key="3">
    <source>
        <dbReference type="PROSITE-ProRule" id="PRU00708"/>
    </source>
</evidence>
<protein>
    <recommendedName>
        <fullName evidence="6">Pentatricopeptide repeat-containing protein</fullName>
    </recommendedName>
</protein>
<dbReference type="PANTHER" id="PTHR47939:SF1">
    <property type="entry name" value="OS04G0684500 PROTEIN"/>
    <property type="match status" value="1"/>
</dbReference>
<feature type="repeat" description="PPR" evidence="3">
    <location>
        <begin position="150"/>
        <end position="184"/>
    </location>
</feature>